<proteinExistence type="inferred from homology"/>
<keyword evidence="8 9" id="KW-0472">Membrane</keyword>
<dbReference type="InterPro" id="IPR006144">
    <property type="entry name" value="Secretion_HlyD_CS"/>
</dbReference>
<evidence type="ECO:0000256" key="6">
    <source>
        <dbReference type="ARBA" id="ARBA00022692"/>
    </source>
</evidence>
<dbReference type="Gene3D" id="2.40.30.170">
    <property type="match status" value="1"/>
</dbReference>
<feature type="domain" description="AprE-like long alpha-helical hairpin" evidence="10">
    <location>
        <begin position="102"/>
        <end position="180"/>
    </location>
</feature>
<comment type="caution">
    <text evidence="12">The sequence shown here is derived from an EMBL/GenBank/DDBJ whole genome shotgun (WGS) entry which is preliminary data.</text>
</comment>
<gene>
    <name evidence="12" type="ORF">BTW07_18570</name>
</gene>
<accession>A0A1Q8SMH4</accession>
<keyword evidence="3 9" id="KW-0813">Transport</keyword>
<dbReference type="InterPro" id="IPR058781">
    <property type="entry name" value="HH_AprE-like"/>
</dbReference>
<protein>
    <recommendedName>
        <fullName evidence="9">Membrane fusion protein (MFP) family protein</fullName>
    </recommendedName>
</protein>
<dbReference type="EMBL" id="MSDO01000049">
    <property type="protein sequence ID" value="OLO02648.1"/>
    <property type="molecule type" value="Genomic_DNA"/>
</dbReference>
<dbReference type="RefSeq" id="WP_075571642.1">
    <property type="nucleotide sequence ID" value="NZ_MSDO01000049.1"/>
</dbReference>
<keyword evidence="5 9" id="KW-0997">Cell inner membrane</keyword>
<dbReference type="PRINTS" id="PR01490">
    <property type="entry name" value="RTXTOXIND"/>
</dbReference>
<evidence type="ECO:0000256" key="1">
    <source>
        <dbReference type="ARBA" id="ARBA00004377"/>
    </source>
</evidence>
<dbReference type="PANTHER" id="PTHR30386">
    <property type="entry name" value="MEMBRANE FUSION SUBUNIT OF EMRAB-TOLC MULTIDRUG EFFLUX PUMP"/>
    <property type="match status" value="1"/>
</dbReference>
<evidence type="ECO:0000256" key="5">
    <source>
        <dbReference type="ARBA" id="ARBA00022519"/>
    </source>
</evidence>
<dbReference type="Gene3D" id="1.10.287.470">
    <property type="entry name" value="Helix hairpin bin"/>
    <property type="match status" value="1"/>
</dbReference>
<evidence type="ECO:0000256" key="2">
    <source>
        <dbReference type="ARBA" id="ARBA00009477"/>
    </source>
</evidence>
<dbReference type="NCBIfam" id="TIGR01843">
    <property type="entry name" value="type_I_hlyD"/>
    <property type="match status" value="1"/>
</dbReference>
<dbReference type="GO" id="GO:0005886">
    <property type="term" value="C:plasma membrane"/>
    <property type="evidence" value="ECO:0007669"/>
    <property type="project" value="UniProtKB-SubCell"/>
</dbReference>
<dbReference type="Pfam" id="PF26002">
    <property type="entry name" value="Beta-barrel_AprE"/>
    <property type="match status" value="1"/>
</dbReference>
<dbReference type="OrthoDB" id="9775513at2"/>
<evidence type="ECO:0000256" key="3">
    <source>
        <dbReference type="ARBA" id="ARBA00022448"/>
    </source>
</evidence>
<keyword evidence="13" id="KW-1185">Reference proteome</keyword>
<evidence type="ECO:0000256" key="8">
    <source>
        <dbReference type="ARBA" id="ARBA00023136"/>
    </source>
</evidence>
<evidence type="ECO:0000259" key="10">
    <source>
        <dbReference type="Pfam" id="PF25994"/>
    </source>
</evidence>
<dbReference type="GO" id="GO:0009306">
    <property type="term" value="P:protein secretion"/>
    <property type="evidence" value="ECO:0007669"/>
    <property type="project" value="InterPro"/>
</dbReference>
<feature type="transmembrane region" description="Helical" evidence="9">
    <location>
        <begin position="29"/>
        <end position="49"/>
    </location>
</feature>
<organism evidence="12 13">
    <name type="scientific">Salinicola socius</name>
    <dbReference type="NCBI Taxonomy" id="404433"/>
    <lineage>
        <taxon>Bacteria</taxon>
        <taxon>Pseudomonadati</taxon>
        <taxon>Pseudomonadota</taxon>
        <taxon>Gammaproteobacteria</taxon>
        <taxon>Oceanospirillales</taxon>
        <taxon>Halomonadaceae</taxon>
        <taxon>Salinicola</taxon>
    </lineage>
</organism>
<comment type="similarity">
    <text evidence="2 9">Belongs to the membrane fusion protein (MFP) (TC 8.A.1) family.</text>
</comment>
<evidence type="ECO:0000256" key="4">
    <source>
        <dbReference type="ARBA" id="ARBA00022475"/>
    </source>
</evidence>
<reference evidence="12 13" key="1">
    <citation type="submission" date="2016-12" db="EMBL/GenBank/DDBJ databases">
        <title>Draft genome sequences of strains Salinicola socius SMB35, Salinicola sp. MH3R3-1 and Chromohalobacter sp. SMB17 from the Verkhnekamsk potash mining region of Russia.</title>
        <authorList>
            <person name="Mavrodi D.V."/>
            <person name="Olsson B.E."/>
            <person name="Korsakova E.S."/>
            <person name="Pyankova A."/>
            <person name="Mavrodi O.V."/>
            <person name="Plotnikova E.G."/>
        </authorList>
    </citation>
    <scope>NUCLEOTIDE SEQUENCE [LARGE SCALE GENOMIC DNA]</scope>
    <source>
        <strain evidence="12 13">SMB35</strain>
    </source>
</reference>
<sequence length="395" mass="44076">MATTLSDQELQRQLGDPSANLRHPLARPVVWAVLICLVTFIGWSAWAHIAVVTHGEGRVIPVSRIQSIQSLEGGIIDEIKVREGDIVDQGQLLVRLSGTRFRSAYQETENQVQALDAAIARLQAEVLEKDSITFPEDVDAQSSLAQSERELFHARREKLREATASLGHEIQMAQRRLNLIQPLVARKAVSEMEALQLQQDMASLRGKRAEIQNSYVQDAYTELTEKKGELSSLEQVLVQRQDQYQRTELHSPVHGRVNAINYTTQGGVVPPGETIMEVIPLEDQLLLEAKIKPQDVAFLAPGMPASVKITAYDYTIYGDLEGTVEQISADTIEEETPRGTESYYKVYIRTDSGSLTHRGEELPIIPGMIAQVDIQTGERSVLDYLLKPLLKANLY</sequence>
<dbReference type="InterPro" id="IPR058982">
    <property type="entry name" value="Beta-barrel_AprE"/>
</dbReference>
<dbReference type="SUPFAM" id="SSF111369">
    <property type="entry name" value="HlyD-like secretion proteins"/>
    <property type="match status" value="1"/>
</dbReference>
<evidence type="ECO:0000256" key="9">
    <source>
        <dbReference type="RuleBase" id="RU365093"/>
    </source>
</evidence>
<keyword evidence="4 9" id="KW-1003">Cell membrane</keyword>
<dbReference type="AlphaFoldDB" id="A0A1Q8SMH4"/>
<keyword evidence="7 9" id="KW-1133">Transmembrane helix</keyword>
<dbReference type="Proteomes" id="UP000186878">
    <property type="component" value="Unassembled WGS sequence"/>
</dbReference>
<dbReference type="STRING" id="404433.BTW07_18570"/>
<comment type="subcellular location">
    <subcellularLocation>
        <location evidence="1 9">Cell inner membrane</location>
        <topology evidence="1 9">Single-pass membrane protein</topology>
    </subcellularLocation>
</comment>
<dbReference type="PANTHER" id="PTHR30386:SF26">
    <property type="entry name" value="TRANSPORT PROTEIN COMB"/>
    <property type="match status" value="1"/>
</dbReference>
<dbReference type="PROSITE" id="PS00543">
    <property type="entry name" value="HLYD_FAMILY"/>
    <property type="match status" value="1"/>
</dbReference>
<evidence type="ECO:0000256" key="7">
    <source>
        <dbReference type="ARBA" id="ARBA00022989"/>
    </source>
</evidence>
<keyword evidence="6 9" id="KW-0812">Transmembrane</keyword>
<evidence type="ECO:0000313" key="13">
    <source>
        <dbReference type="Proteomes" id="UP000186878"/>
    </source>
</evidence>
<name>A0A1Q8SMH4_9GAMM</name>
<feature type="domain" description="AprE-like beta-barrel" evidence="11">
    <location>
        <begin position="285"/>
        <end position="377"/>
    </location>
</feature>
<dbReference type="Gene3D" id="2.40.50.100">
    <property type="match status" value="1"/>
</dbReference>
<dbReference type="InterPro" id="IPR010129">
    <property type="entry name" value="T1SS_HlyD"/>
</dbReference>
<dbReference type="Pfam" id="PF25994">
    <property type="entry name" value="HH_AprE"/>
    <property type="match status" value="1"/>
</dbReference>
<evidence type="ECO:0000259" key="11">
    <source>
        <dbReference type="Pfam" id="PF26002"/>
    </source>
</evidence>
<evidence type="ECO:0000313" key="12">
    <source>
        <dbReference type="EMBL" id="OLO02648.1"/>
    </source>
</evidence>
<dbReference type="InterPro" id="IPR050739">
    <property type="entry name" value="MFP"/>
</dbReference>